<reference evidence="2 4" key="1">
    <citation type="journal article" date="2014" name="Virus Res.">
        <title>Molecular characterization of the complete genome of falconid herpesvirus strain S-18.</title>
        <authorList>
            <person name="Spatz S.J."/>
            <person name="Volkening J.D."/>
            <person name="Ross T.A."/>
        </authorList>
    </citation>
    <scope>NUCLEOTIDE SEQUENCE [LARGE SCALE GENOMIC DNA]</scope>
    <source>
        <strain evidence="2">S-18</strain>
    </source>
</reference>
<evidence type="ECO:0000313" key="3">
    <source>
        <dbReference type="EMBL" id="AID52810.1"/>
    </source>
</evidence>
<sequence length="123" mass="13340">MKKILGKSQFPAPPGFRREPVVRFEPPAGEPSTRSSRRRSEKDTGAGRASLGFVPAPRPVRRTAVKMPRSSRSVPLMLRCKLRFSGFSAPGSQARRPPTPSTSLPSGSRGVFPHPTPPLVLAQ</sequence>
<gene>
    <name evidence="2" type="ORF">FaHV1S18_096</name>
    <name evidence="3" type="ORF">FaHV1S18_120</name>
</gene>
<evidence type="ECO:0000313" key="4">
    <source>
        <dbReference type="Proteomes" id="UP000146149"/>
    </source>
</evidence>
<feature type="region of interest" description="Disordered" evidence="1">
    <location>
        <begin position="1"/>
        <end position="72"/>
    </location>
</feature>
<dbReference type="GeneID" id="19738408"/>
<evidence type="ECO:0000313" key="2">
    <source>
        <dbReference type="EMBL" id="AID52786.1"/>
    </source>
</evidence>
<feature type="compositionally biased region" description="Pro residues" evidence="1">
    <location>
        <begin position="114"/>
        <end position="123"/>
    </location>
</feature>
<dbReference type="EMBL" id="KJ668231">
    <property type="protein sequence ID" value="AID52786.1"/>
    <property type="molecule type" value="Genomic_DNA"/>
</dbReference>
<dbReference type="KEGG" id="vg:19738408"/>
<dbReference type="RefSeq" id="YP_009046580.1">
    <property type="nucleotide sequence ID" value="NC_024450.1"/>
</dbReference>
<organism evidence="2 4">
    <name type="scientific">Falconid herpesvirus 1</name>
    <dbReference type="NCBI Taxonomy" id="1510155"/>
    <lineage>
        <taxon>Viruses</taxon>
        <taxon>Duplodnaviria</taxon>
        <taxon>Heunggongvirae</taxon>
        <taxon>Peploviricota</taxon>
        <taxon>Herviviricetes</taxon>
        <taxon>Herpesvirales</taxon>
        <taxon>Orthoherpesviridae</taxon>
        <taxon>Alphaherpesvirinae</taxon>
        <taxon>Mardivirus</taxon>
        <taxon>Mardivirus columbidalpha1</taxon>
    </lineage>
</organism>
<dbReference type="GeneID" id="19738384"/>
<dbReference type="RefSeq" id="YP_009046604.1">
    <property type="nucleotide sequence ID" value="NC_024450.1"/>
</dbReference>
<accession>A0A068EPD6</accession>
<feature type="compositionally biased region" description="Low complexity" evidence="1">
    <location>
        <begin position="101"/>
        <end position="110"/>
    </location>
</feature>
<protein>
    <submittedName>
        <fullName evidence="2">Uncharacterized protein</fullName>
    </submittedName>
</protein>
<dbReference type="Proteomes" id="UP000146149">
    <property type="component" value="Segment"/>
</dbReference>
<evidence type="ECO:0000256" key="1">
    <source>
        <dbReference type="SAM" id="MobiDB-lite"/>
    </source>
</evidence>
<dbReference type="EMBL" id="KJ668231">
    <property type="protein sequence ID" value="AID52810.1"/>
    <property type="molecule type" value="Genomic_DNA"/>
</dbReference>
<proteinExistence type="predicted"/>
<name>A0A068EPD6_9ALPH</name>
<dbReference type="KEGG" id="vg:19738384"/>
<feature type="region of interest" description="Disordered" evidence="1">
    <location>
        <begin position="86"/>
        <end position="123"/>
    </location>
</feature>